<evidence type="ECO:0000256" key="12">
    <source>
        <dbReference type="ARBA" id="ARBA00023221"/>
    </source>
</evidence>
<protein>
    <submittedName>
        <fullName evidence="15">Apolipoprotein A-Ib</fullName>
    </submittedName>
</protein>
<keyword evidence="3" id="KW-0813">Transport</keyword>
<evidence type="ECO:0000256" key="5">
    <source>
        <dbReference type="ARBA" id="ARBA00022548"/>
    </source>
</evidence>
<reference evidence="15" key="2">
    <citation type="submission" date="2025-08" db="UniProtKB">
        <authorList>
            <consortium name="Ensembl"/>
        </authorList>
    </citation>
    <scope>IDENTIFICATION</scope>
</reference>
<reference evidence="15" key="3">
    <citation type="submission" date="2025-09" db="UniProtKB">
        <authorList>
            <consortium name="Ensembl"/>
        </authorList>
    </citation>
    <scope>IDENTIFICATION</scope>
</reference>
<dbReference type="Gene3D" id="1.20.120.20">
    <property type="entry name" value="Apolipoprotein"/>
    <property type="match status" value="2"/>
</dbReference>
<dbReference type="GO" id="GO:0120020">
    <property type="term" value="F:cholesterol transfer activity"/>
    <property type="evidence" value="ECO:0007669"/>
    <property type="project" value="TreeGrafter"/>
</dbReference>
<proteinExistence type="inferred from homology"/>
<evidence type="ECO:0000256" key="11">
    <source>
        <dbReference type="ARBA" id="ARBA00023166"/>
    </source>
</evidence>
<dbReference type="GeneTree" id="ENSGT00950000182929"/>
<dbReference type="SUPFAM" id="SSF58113">
    <property type="entry name" value="Apolipoprotein A-I"/>
    <property type="match status" value="1"/>
</dbReference>
<evidence type="ECO:0000256" key="10">
    <source>
        <dbReference type="ARBA" id="ARBA00023098"/>
    </source>
</evidence>
<keyword evidence="4" id="KW-0964">Secreted</keyword>
<dbReference type="GO" id="GO:0033700">
    <property type="term" value="P:phospholipid efflux"/>
    <property type="evidence" value="ECO:0007669"/>
    <property type="project" value="TreeGrafter"/>
</dbReference>
<dbReference type="PANTHER" id="PTHR18976">
    <property type="entry name" value="APOLIPOPROTEIN"/>
    <property type="match status" value="1"/>
</dbReference>
<accession>A0AAR2KZ47</accession>
<dbReference type="Ensembl" id="ENSPNAT00000041427.1">
    <property type="protein sequence ID" value="ENSPNAP00000069623.1"/>
    <property type="gene ID" value="ENSPNAG00000000734.2"/>
</dbReference>
<dbReference type="GO" id="GO:0042157">
    <property type="term" value="P:lipoprotein metabolic process"/>
    <property type="evidence" value="ECO:0007669"/>
    <property type="project" value="InterPro"/>
</dbReference>
<reference evidence="15 16" key="1">
    <citation type="submission" date="2020-10" db="EMBL/GenBank/DDBJ databases">
        <title>Pygocentrus nattereri (red-bellied piranha) genome, fPygNat1, primary haplotype.</title>
        <authorList>
            <person name="Myers G."/>
            <person name="Meyer A."/>
            <person name="Karagic N."/>
            <person name="Pippel M."/>
            <person name="Winkler S."/>
            <person name="Tracey A."/>
            <person name="Wood J."/>
            <person name="Formenti G."/>
            <person name="Howe K."/>
            <person name="Fedrigo O."/>
            <person name="Jarvis E.D."/>
        </authorList>
    </citation>
    <scope>NUCLEOTIDE SEQUENCE [LARGE SCALE GENOMIC DNA]</scope>
</reference>
<evidence type="ECO:0000256" key="13">
    <source>
        <dbReference type="ARBA" id="ARBA00037506"/>
    </source>
</evidence>
<evidence type="ECO:0000256" key="9">
    <source>
        <dbReference type="ARBA" id="ARBA00023055"/>
    </source>
</evidence>
<keyword evidence="7" id="KW-0677">Repeat</keyword>
<comment type="similarity">
    <text evidence="2">Belongs to the apolipoprotein A1/A4/E family.</text>
</comment>
<dbReference type="GO" id="GO:0005543">
    <property type="term" value="F:phospholipid binding"/>
    <property type="evidence" value="ECO:0007669"/>
    <property type="project" value="TreeGrafter"/>
</dbReference>
<dbReference type="GO" id="GO:0034361">
    <property type="term" value="C:very-low-density lipoprotein particle"/>
    <property type="evidence" value="ECO:0007669"/>
    <property type="project" value="TreeGrafter"/>
</dbReference>
<keyword evidence="11" id="KW-1207">Sterol metabolism</keyword>
<comment type="function">
    <text evidence="13">Participates in the reverse transport of cholesterol from tissues to the liver for excretion by promoting cholesterol efflux from tissues and by acting as a cofactor for the lecithin cholesterol acyltransferase (LCAT).</text>
</comment>
<evidence type="ECO:0000256" key="6">
    <source>
        <dbReference type="ARBA" id="ARBA00022729"/>
    </source>
</evidence>
<evidence type="ECO:0000256" key="8">
    <source>
        <dbReference type="ARBA" id="ARBA00022850"/>
    </source>
</evidence>
<dbReference type="InterPro" id="IPR050163">
    <property type="entry name" value="Apolipoprotein_A1/A4/E"/>
</dbReference>
<comment type="subcellular location">
    <subcellularLocation>
        <location evidence="1">Secreted</location>
    </subcellularLocation>
</comment>
<keyword evidence="12" id="KW-0753">Steroid metabolism</keyword>
<keyword evidence="5" id="KW-0153">Cholesterol metabolism</keyword>
<dbReference type="GO" id="GO:0060228">
    <property type="term" value="F:phosphatidylcholine-sterol O-acyltransferase activator activity"/>
    <property type="evidence" value="ECO:0007669"/>
    <property type="project" value="TreeGrafter"/>
</dbReference>
<dbReference type="GO" id="GO:0034362">
    <property type="term" value="C:low-density lipoprotein particle"/>
    <property type="evidence" value="ECO:0007669"/>
    <property type="project" value="TreeGrafter"/>
</dbReference>
<dbReference type="GO" id="GO:1903561">
    <property type="term" value="C:extracellular vesicle"/>
    <property type="evidence" value="ECO:0007669"/>
    <property type="project" value="TreeGrafter"/>
</dbReference>
<keyword evidence="14" id="KW-0175">Coiled coil</keyword>
<dbReference type="Proteomes" id="UP001501920">
    <property type="component" value="Chromosome 19"/>
</dbReference>
<dbReference type="GO" id="GO:0055090">
    <property type="term" value="P:acylglycerol homeostasis"/>
    <property type="evidence" value="ECO:0007669"/>
    <property type="project" value="TreeGrafter"/>
</dbReference>
<evidence type="ECO:0000256" key="14">
    <source>
        <dbReference type="SAM" id="Coils"/>
    </source>
</evidence>
<keyword evidence="16" id="KW-1185">Reference proteome</keyword>
<evidence type="ECO:0000256" key="2">
    <source>
        <dbReference type="ARBA" id="ARBA00008788"/>
    </source>
</evidence>
<dbReference type="GO" id="GO:0033344">
    <property type="term" value="P:cholesterol efflux"/>
    <property type="evidence" value="ECO:0007669"/>
    <property type="project" value="TreeGrafter"/>
</dbReference>
<dbReference type="PANTHER" id="PTHR18976:SF11">
    <property type="entry name" value="APOLIPOPROTEIN A-I"/>
    <property type="match status" value="1"/>
</dbReference>
<sequence length="313" mass="35661">MPLIEKSDADLLSLHRSTMKFVALALAILLAAGKQCFSASTSSIQSQQLKPGSLVCTASKFKPPICPGCQARSMQADAPTQYEQIRSAVVTYLGQVKETAQKAIDRLDDAEYKEVKDRLTLSLTRIETFLESASESLKPVRETFGPQLLEVFAGVREKVEKDVEELRTELAPKREALREVVVKHIDEYREKLEPLLKEYTEKNREQMEYFRGKFEPVLKELRELIKTNVEETKSKLTPIVEVLVKKGRERLEEVKQALDPYIQEYREQAGSTLTSLREQYDSGELHKKISGLIEEVKPQLEKIAESVQKAFKE</sequence>
<keyword evidence="9" id="KW-0445">Lipid transport</keyword>
<dbReference type="GO" id="GO:0034364">
    <property type="term" value="C:high-density lipoprotein particle"/>
    <property type="evidence" value="ECO:0007669"/>
    <property type="project" value="UniProtKB-KW"/>
</dbReference>
<dbReference type="InterPro" id="IPR000074">
    <property type="entry name" value="ApoA_E"/>
</dbReference>
<evidence type="ECO:0000313" key="15">
    <source>
        <dbReference type="Ensembl" id="ENSPNAP00000069623.1"/>
    </source>
</evidence>
<dbReference type="GO" id="GO:0008203">
    <property type="term" value="P:cholesterol metabolic process"/>
    <property type="evidence" value="ECO:0007669"/>
    <property type="project" value="UniProtKB-KW"/>
</dbReference>
<evidence type="ECO:0000256" key="1">
    <source>
        <dbReference type="ARBA" id="ARBA00004613"/>
    </source>
</evidence>
<name>A0AAR2KZ47_PYGNA</name>
<dbReference type="Pfam" id="PF01442">
    <property type="entry name" value="Apolipoprotein"/>
    <property type="match status" value="1"/>
</dbReference>
<keyword evidence="10" id="KW-0443">Lipid metabolism</keyword>
<keyword evidence="8" id="KW-0345">HDL</keyword>
<dbReference type="AlphaFoldDB" id="A0AAR2KZ47"/>
<evidence type="ECO:0000256" key="3">
    <source>
        <dbReference type="ARBA" id="ARBA00022448"/>
    </source>
</evidence>
<evidence type="ECO:0000256" key="7">
    <source>
        <dbReference type="ARBA" id="ARBA00022737"/>
    </source>
</evidence>
<organism evidence="15 16">
    <name type="scientific">Pygocentrus nattereri</name>
    <name type="common">Red-bellied piranha</name>
    <dbReference type="NCBI Taxonomy" id="42514"/>
    <lineage>
        <taxon>Eukaryota</taxon>
        <taxon>Metazoa</taxon>
        <taxon>Chordata</taxon>
        <taxon>Craniata</taxon>
        <taxon>Vertebrata</taxon>
        <taxon>Euteleostomi</taxon>
        <taxon>Actinopterygii</taxon>
        <taxon>Neopterygii</taxon>
        <taxon>Teleostei</taxon>
        <taxon>Ostariophysi</taxon>
        <taxon>Characiformes</taxon>
        <taxon>Characoidei</taxon>
        <taxon>Pygocentrus</taxon>
    </lineage>
</organism>
<keyword evidence="6" id="KW-0732">Signal</keyword>
<evidence type="ECO:0000313" key="16">
    <source>
        <dbReference type="Proteomes" id="UP001501920"/>
    </source>
</evidence>
<dbReference type="GO" id="GO:0042627">
    <property type="term" value="C:chylomicron"/>
    <property type="evidence" value="ECO:0007669"/>
    <property type="project" value="TreeGrafter"/>
</dbReference>
<feature type="coiled-coil region" evidence="14">
    <location>
        <begin position="156"/>
        <end position="205"/>
    </location>
</feature>
<evidence type="ECO:0000256" key="4">
    <source>
        <dbReference type="ARBA" id="ARBA00022525"/>
    </source>
</evidence>